<dbReference type="Proteomes" id="UP001596512">
    <property type="component" value="Unassembled WGS sequence"/>
</dbReference>
<gene>
    <name evidence="1" type="ORF">ACFQV2_10985</name>
</gene>
<evidence type="ECO:0008006" key="3">
    <source>
        <dbReference type="Google" id="ProtNLM"/>
    </source>
</evidence>
<name>A0ABW2TME4_9PSEU</name>
<evidence type="ECO:0000313" key="1">
    <source>
        <dbReference type="EMBL" id="MFC7614001.1"/>
    </source>
</evidence>
<reference evidence="2" key="1">
    <citation type="journal article" date="2019" name="Int. J. Syst. Evol. Microbiol.">
        <title>The Global Catalogue of Microorganisms (GCM) 10K type strain sequencing project: providing services to taxonomists for standard genome sequencing and annotation.</title>
        <authorList>
            <consortium name="The Broad Institute Genomics Platform"/>
            <consortium name="The Broad Institute Genome Sequencing Center for Infectious Disease"/>
            <person name="Wu L."/>
            <person name="Ma J."/>
        </authorList>
    </citation>
    <scope>NUCLEOTIDE SEQUENCE [LARGE SCALE GENOMIC DNA]</scope>
    <source>
        <strain evidence="2">JCM 17695</strain>
    </source>
</reference>
<accession>A0ABW2TME4</accession>
<keyword evidence="2" id="KW-1185">Reference proteome</keyword>
<comment type="caution">
    <text evidence="1">The sequence shown here is derived from an EMBL/GenBank/DDBJ whole genome shotgun (WGS) entry which is preliminary data.</text>
</comment>
<protein>
    <recommendedName>
        <fullName evidence="3">Excreted virulence factor EspC, type VII ESX diderm</fullName>
    </recommendedName>
</protein>
<organism evidence="1 2">
    <name type="scientific">Actinokineospora soli</name>
    <dbReference type="NCBI Taxonomy" id="1048753"/>
    <lineage>
        <taxon>Bacteria</taxon>
        <taxon>Bacillati</taxon>
        <taxon>Actinomycetota</taxon>
        <taxon>Actinomycetes</taxon>
        <taxon>Pseudonocardiales</taxon>
        <taxon>Pseudonocardiaceae</taxon>
        <taxon>Actinokineospora</taxon>
    </lineage>
</organism>
<proteinExistence type="predicted"/>
<evidence type="ECO:0000313" key="2">
    <source>
        <dbReference type="Proteomes" id="UP001596512"/>
    </source>
</evidence>
<dbReference type="EMBL" id="JBHTEY010000004">
    <property type="protein sequence ID" value="MFC7614001.1"/>
    <property type="molecule type" value="Genomic_DNA"/>
</dbReference>
<sequence length="95" mass="10335">MADQFTTDLTQLRRVANEHMPNLASELGGVGLAMLPECSFIGSYAYLPEQSLELGLQGYADELVERMRFGVAAVHDTAKTLNEIADLYARADGQG</sequence>